<feature type="domain" description="CN hydrolase" evidence="2">
    <location>
        <begin position="33"/>
        <end position="277"/>
    </location>
</feature>
<accession>A0AAU7CKN6</accession>
<proteinExistence type="predicted"/>
<dbReference type="GO" id="GO:0050126">
    <property type="term" value="F:N-carbamoylputrescine amidase activity"/>
    <property type="evidence" value="ECO:0007669"/>
    <property type="project" value="TreeGrafter"/>
</dbReference>
<protein>
    <submittedName>
        <fullName evidence="3">Carbon-nitrogen hydrolase family protein</fullName>
    </submittedName>
</protein>
<dbReference type="PANTHER" id="PTHR43674:SF15">
    <property type="entry name" value="FORMAMIDASE"/>
    <property type="match status" value="1"/>
</dbReference>
<dbReference type="CDD" id="cd07197">
    <property type="entry name" value="nitrilase"/>
    <property type="match status" value="1"/>
</dbReference>
<dbReference type="Gene3D" id="3.60.110.10">
    <property type="entry name" value="Carbon-nitrogen hydrolase"/>
    <property type="match status" value="1"/>
</dbReference>
<evidence type="ECO:0000259" key="2">
    <source>
        <dbReference type="PROSITE" id="PS50263"/>
    </source>
</evidence>
<dbReference type="GO" id="GO:0033388">
    <property type="term" value="P:putrescine biosynthetic process from arginine"/>
    <property type="evidence" value="ECO:0007669"/>
    <property type="project" value="TreeGrafter"/>
</dbReference>
<name>A0AAU7CKN6_9BACT</name>
<gene>
    <name evidence="3" type="ORF">V5E97_06095</name>
</gene>
<evidence type="ECO:0000256" key="1">
    <source>
        <dbReference type="ARBA" id="ARBA00022801"/>
    </source>
</evidence>
<keyword evidence="1 3" id="KW-0378">Hydrolase</keyword>
<reference evidence="3" key="1">
    <citation type="submission" date="2024-05" db="EMBL/GenBank/DDBJ databases">
        <title>Planctomycetes of the genus Singulisphaera possess chitinolytic capabilities.</title>
        <authorList>
            <person name="Ivanova A."/>
        </authorList>
    </citation>
    <scope>NUCLEOTIDE SEQUENCE</scope>
    <source>
        <strain evidence="3">Ch08T</strain>
    </source>
</reference>
<organism evidence="3">
    <name type="scientific">Singulisphaera sp. Ch08</name>
    <dbReference type="NCBI Taxonomy" id="3120278"/>
    <lineage>
        <taxon>Bacteria</taxon>
        <taxon>Pseudomonadati</taxon>
        <taxon>Planctomycetota</taxon>
        <taxon>Planctomycetia</taxon>
        <taxon>Isosphaerales</taxon>
        <taxon>Isosphaeraceae</taxon>
        <taxon>Singulisphaera</taxon>
    </lineage>
</organism>
<dbReference type="Pfam" id="PF00795">
    <property type="entry name" value="CN_hydrolase"/>
    <property type="match status" value="1"/>
</dbReference>
<dbReference type="InterPro" id="IPR036526">
    <property type="entry name" value="C-N_Hydrolase_sf"/>
</dbReference>
<evidence type="ECO:0000313" key="3">
    <source>
        <dbReference type="EMBL" id="XBH05589.1"/>
    </source>
</evidence>
<dbReference type="PROSITE" id="PS50263">
    <property type="entry name" value="CN_HYDROLASE"/>
    <property type="match status" value="1"/>
</dbReference>
<dbReference type="RefSeq" id="WP_406698421.1">
    <property type="nucleotide sequence ID" value="NZ_CP155447.1"/>
</dbReference>
<dbReference type="EMBL" id="CP155447">
    <property type="protein sequence ID" value="XBH05589.1"/>
    <property type="molecule type" value="Genomic_DNA"/>
</dbReference>
<dbReference type="InterPro" id="IPR050345">
    <property type="entry name" value="Aliph_Amidase/BUP"/>
</dbReference>
<dbReference type="PANTHER" id="PTHR43674">
    <property type="entry name" value="NITRILASE C965.09-RELATED"/>
    <property type="match status" value="1"/>
</dbReference>
<sequence>MGRPMRITFLVSVLLVLPALIAWGGEPPEPTRVKVAAVQILGYDKTDMPRPGFDPSEGVVRFVEKAADDGAQLVVFPEYLLGRITVPGPQTGRIARAAAAGKIYVVVGCWEVSQDGSFANTALLFDRSGKIAGKYHKVHAAVDHFEGEPPWSRPPQGKDDEWFSTNDPEWKMERGRDFPVFDLDFGRIGILTCYDGWFPESARILSLRGAEILVWINGRRGTVEDFLVKSAMFQDEVAMVATNQAYGSGTMIGQWPSQILAACTEPEEGYITASIDLEKVRKARRNSRNLRQRRPDVYGEIVGPIGTDHRPGK</sequence>
<dbReference type="InterPro" id="IPR003010">
    <property type="entry name" value="C-N_Hydrolase"/>
</dbReference>
<dbReference type="SUPFAM" id="SSF56317">
    <property type="entry name" value="Carbon-nitrogen hydrolase"/>
    <property type="match status" value="1"/>
</dbReference>
<dbReference type="AlphaFoldDB" id="A0AAU7CKN6"/>